<feature type="transmembrane region" description="Helical" evidence="1">
    <location>
        <begin position="7"/>
        <end position="28"/>
    </location>
</feature>
<dbReference type="RefSeq" id="WP_072555537.1">
    <property type="nucleotide sequence ID" value="NZ_CP018155.1"/>
</dbReference>
<organism evidence="2 3">
    <name type="scientific">Tenacibaculum todarodis</name>
    <dbReference type="NCBI Taxonomy" id="1850252"/>
    <lineage>
        <taxon>Bacteria</taxon>
        <taxon>Pseudomonadati</taxon>
        <taxon>Bacteroidota</taxon>
        <taxon>Flavobacteriia</taxon>
        <taxon>Flavobacteriales</taxon>
        <taxon>Flavobacteriaceae</taxon>
        <taxon>Tenacibaculum</taxon>
    </lineage>
</organism>
<keyword evidence="3" id="KW-1185">Reference proteome</keyword>
<keyword evidence="1" id="KW-1133">Transmembrane helix</keyword>
<sequence length="67" mass="8048">MNKLWKIIQYGYLVVAVICLVEGIIRFNSDRNKAYLFLIVAVLVTFMFFVKRRLRQKIEKRNNNKPN</sequence>
<dbReference type="Proteomes" id="UP000181898">
    <property type="component" value="Chromosome"/>
</dbReference>
<gene>
    <name evidence="2" type="ORF">LPB136_07325</name>
</gene>
<accession>A0A1L3JJ86</accession>
<dbReference type="EMBL" id="CP018155">
    <property type="protein sequence ID" value="APG65169.1"/>
    <property type="molecule type" value="Genomic_DNA"/>
</dbReference>
<evidence type="ECO:0000256" key="1">
    <source>
        <dbReference type="SAM" id="Phobius"/>
    </source>
</evidence>
<keyword evidence="1" id="KW-0472">Membrane</keyword>
<dbReference type="STRING" id="1850252.LPB136_07325"/>
<dbReference type="KEGG" id="ten:LPB136_07325"/>
<reference evidence="2 3" key="1">
    <citation type="submission" date="2016-11" db="EMBL/GenBank/DDBJ databases">
        <title>Tenacibaculum sp. LPB0136, isolated from marine environment.</title>
        <authorList>
            <person name="Kim E."/>
            <person name="Yi H."/>
        </authorList>
    </citation>
    <scope>NUCLEOTIDE SEQUENCE [LARGE SCALE GENOMIC DNA]</scope>
    <source>
        <strain evidence="2 3">LPB0136</strain>
    </source>
</reference>
<proteinExistence type="predicted"/>
<name>A0A1L3JJ86_9FLAO</name>
<feature type="transmembrane region" description="Helical" evidence="1">
    <location>
        <begin position="34"/>
        <end position="50"/>
    </location>
</feature>
<protein>
    <submittedName>
        <fullName evidence="2">Uncharacterized protein</fullName>
    </submittedName>
</protein>
<keyword evidence="1" id="KW-0812">Transmembrane</keyword>
<dbReference type="OrthoDB" id="1151040at2"/>
<evidence type="ECO:0000313" key="3">
    <source>
        <dbReference type="Proteomes" id="UP000181898"/>
    </source>
</evidence>
<dbReference type="AlphaFoldDB" id="A0A1L3JJ86"/>
<evidence type="ECO:0000313" key="2">
    <source>
        <dbReference type="EMBL" id="APG65169.1"/>
    </source>
</evidence>